<reference evidence="1 2" key="1">
    <citation type="submission" date="2020-03" db="EMBL/GenBank/DDBJ databases">
        <title>Complete genome sequence of Monaibacterium sp. ALG8 with diverse plasmids.</title>
        <authorList>
            <person name="Sun C."/>
        </authorList>
    </citation>
    <scope>NUCLEOTIDE SEQUENCE [LARGE SCALE GENOMIC DNA]</scope>
    <source>
        <strain evidence="1 2">ALG8</strain>
    </source>
</reference>
<name>A0A6G7VN81_9RHOB</name>
<proteinExistence type="predicted"/>
<dbReference type="PANTHER" id="PTHR40691">
    <property type="entry name" value="(NA+)-NQR MATURATION NQRM"/>
    <property type="match status" value="1"/>
</dbReference>
<evidence type="ECO:0000313" key="2">
    <source>
        <dbReference type="Proteomes" id="UP000500791"/>
    </source>
</evidence>
<dbReference type="PANTHER" id="PTHR40691:SF3">
    <property type="entry name" value="(NA+)-NQR MATURATION NQRM"/>
    <property type="match status" value="1"/>
</dbReference>
<organism evidence="1 2">
    <name type="scientific">Pontivivens nitratireducens</name>
    <dbReference type="NCBI Taxonomy" id="2758038"/>
    <lineage>
        <taxon>Bacteria</taxon>
        <taxon>Pseudomonadati</taxon>
        <taxon>Pseudomonadota</taxon>
        <taxon>Alphaproteobacteria</taxon>
        <taxon>Rhodobacterales</taxon>
        <taxon>Paracoccaceae</taxon>
        <taxon>Pontivivens</taxon>
    </lineage>
</organism>
<gene>
    <name evidence="1" type="primary">nqrM</name>
    <name evidence="1" type="ORF">G8E03_12315</name>
</gene>
<protein>
    <submittedName>
        <fullName evidence="1">(Na+)-NQR maturation NqrM</fullName>
    </submittedName>
</protein>
<dbReference type="Proteomes" id="UP000500791">
    <property type="component" value="Chromosome"/>
</dbReference>
<dbReference type="InterPro" id="IPR007495">
    <property type="entry name" value="NqrM"/>
</dbReference>
<dbReference type="EMBL" id="CP049811">
    <property type="protein sequence ID" value="QIK41481.1"/>
    <property type="molecule type" value="Genomic_DNA"/>
</dbReference>
<dbReference type="KEGG" id="mon:G8E03_12315"/>
<keyword evidence="2" id="KW-1185">Reference proteome</keyword>
<sequence>MYTFILALAVLLLAVAGLAIGVLFGRAPIKGSCGGLACHPGIDCKSCRLRNEGKT</sequence>
<dbReference type="RefSeq" id="WP_166192345.1">
    <property type="nucleotide sequence ID" value="NZ_CP049811.1"/>
</dbReference>
<dbReference type="AlphaFoldDB" id="A0A6G7VN81"/>
<accession>A0A6G7VN81</accession>
<evidence type="ECO:0000313" key="1">
    <source>
        <dbReference type="EMBL" id="QIK41481.1"/>
    </source>
</evidence>